<accession>A0A812W0C3</accession>
<dbReference type="PRINTS" id="PR00131">
    <property type="entry name" value="GLHYDRLASE1"/>
</dbReference>
<comment type="similarity">
    <text evidence="2">Belongs to the glycosyl hydrolase 1 family.</text>
</comment>
<dbReference type="AlphaFoldDB" id="A0A812W0C3"/>
<sequence>MCPRWLKLKESKRPAIRSGFLEFPEPFVFGVATSAYQIEGAANQHGRKPSIWDEFSHLPGTTSDGATGDIACDHYHLFQEDVDVMSKLNVKAYRFSISWSRILPNGTGGINKEGIKFYSDLIDSLLAAGIVPWVTLYHWDLPSKLDWLDSKDSITSAFSTYARTCFESFGDRVKHWITLNEPWCSAVLGYNTGDHAPGHTDAAEYVAGHHMLLAHAEAVRVYREDFADQNGQIGISLNADWRQPMESTREDRRAAERAMDFSLGWFAEPVFHGDYPKCMRETCGERLPAFTPAESALLKGSSDFFGLNSYSANFAKAAQHPTEGSGYWSDIGVEWWHTDQDWDRTDMGWPIVPWSLREILLHIQERYRPVGGIFITENGCACESEESAELDRRSDALVPTAWAGGEIWRPESGMVFDDPERVRFFRAHLSAVHAAISRGADVRGYFAWSLLDNFEWAEGYAKRFGIVRVDFPTQERMLKSSARFLAAVFKASSELVGKVQDAQRHGRLVVLKPRERSSMPAEPSELTHAKRLLRSWRLACFDHVLQMQGMLQPALTDGIVCMNTSVESHIDVMAPEAWIKTAQQYIQPAVSDVVIRQSESLYVETRRTHCEWVIPDHVGVLWVEVSNYKLVKRPARLPSRLEDFKTNNVSGPNCALENLLASCSCRSEGTSHLAYAVRHKMRMAARAACASLVSDRRRLEAAVVKHSHGVAAAWAMYLRIKLFRSVIVSWRISALSAAFDREQQFKDLQRKAEDDSFVDPLLERQRTAQTKVAQVMCRSLDEGGLQLILLRWHRMAFKERRQKQVLQLRQESEARLKVQRQQREQAELATARYREHVFASFMASGSVGSPNWLRLFLWDWKRALRSSAWKRILRLWRVIAAMEIFKCKGWLLEFCVHIWASVARCSVLQAETSQRISRRHQLRKEEQLLESLRARLAEGHPRCLLRDAMCVWQRFRQAELLRHQVRVVCERWNDEEETASLLHQRTMWQASCLRSWTYRSITSLQHFEDLKDGFLAWVQEVRAAKGEAALELVRGEVQKGPEAQQRLESLVRDSWIERSLRANSHHRLKGHVAVLWSAWRTAVHETRAVQAASRCFARAARGNCPS</sequence>
<protein>
    <recommendedName>
        <fullName evidence="3">beta-glucosidase</fullName>
        <ecNumber evidence="3">3.2.1.21</ecNumber>
    </recommendedName>
</protein>
<dbReference type="PANTHER" id="PTHR10353">
    <property type="entry name" value="GLYCOSYL HYDROLASE"/>
    <property type="match status" value="1"/>
</dbReference>
<organism evidence="6 7">
    <name type="scientific">Symbiodinium pilosum</name>
    <name type="common">Dinoflagellate</name>
    <dbReference type="NCBI Taxonomy" id="2952"/>
    <lineage>
        <taxon>Eukaryota</taxon>
        <taxon>Sar</taxon>
        <taxon>Alveolata</taxon>
        <taxon>Dinophyceae</taxon>
        <taxon>Suessiales</taxon>
        <taxon>Symbiodiniaceae</taxon>
        <taxon>Symbiodinium</taxon>
    </lineage>
</organism>
<comment type="catalytic activity">
    <reaction evidence="1">
        <text>Hydrolysis of terminal, non-reducing beta-D-glucosyl residues with release of beta-D-glucose.</text>
        <dbReference type="EC" id="3.2.1.21"/>
    </reaction>
</comment>
<keyword evidence="7" id="KW-1185">Reference proteome</keyword>
<dbReference type="InterPro" id="IPR017853">
    <property type="entry name" value="GH"/>
</dbReference>
<evidence type="ECO:0000313" key="6">
    <source>
        <dbReference type="EMBL" id="CAE7652373.1"/>
    </source>
</evidence>
<dbReference type="EMBL" id="CAJNIZ010043171">
    <property type="protein sequence ID" value="CAE7652373.1"/>
    <property type="molecule type" value="Genomic_DNA"/>
</dbReference>
<evidence type="ECO:0000256" key="5">
    <source>
        <dbReference type="ARBA" id="ARBA00023295"/>
    </source>
</evidence>
<keyword evidence="4" id="KW-0378">Hydrolase</keyword>
<dbReference type="EC" id="3.2.1.21" evidence="3"/>
<dbReference type="SUPFAM" id="SSF51445">
    <property type="entry name" value="(Trans)glycosidases"/>
    <property type="match status" value="1"/>
</dbReference>
<dbReference type="OrthoDB" id="434261at2759"/>
<dbReference type="PROSITE" id="PS00653">
    <property type="entry name" value="GLYCOSYL_HYDROL_F1_2"/>
    <property type="match status" value="1"/>
</dbReference>
<keyword evidence="5" id="KW-0326">Glycosidase</keyword>
<dbReference type="InterPro" id="IPR001360">
    <property type="entry name" value="Glyco_hydro_1"/>
</dbReference>
<reference evidence="6" key="1">
    <citation type="submission" date="2021-02" db="EMBL/GenBank/DDBJ databases">
        <authorList>
            <person name="Dougan E. K."/>
            <person name="Rhodes N."/>
            <person name="Thang M."/>
            <person name="Chan C."/>
        </authorList>
    </citation>
    <scope>NUCLEOTIDE SEQUENCE</scope>
</reference>
<dbReference type="InterPro" id="IPR033132">
    <property type="entry name" value="GH_1_N_CS"/>
</dbReference>
<gene>
    <name evidence="6" type="primary">BGL1B</name>
    <name evidence="6" type="ORF">SPIL2461_LOCUS17442</name>
</gene>
<evidence type="ECO:0000256" key="1">
    <source>
        <dbReference type="ARBA" id="ARBA00000448"/>
    </source>
</evidence>
<dbReference type="Proteomes" id="UP000649617">
    <property type="component" value="Unassembled WGS sequence"/>
</dbReference>
<dbReference type="PANTHER" id="PTHR10353:SF36">
    <property type="entry name" value="LP05116P"/>
    <property type="match status" value="1"/>
</dbReference>
<dbReference type="GO" id="GO:0008422">
    <property type="term" value="F:beta-glucosidase activity"/>
    <property type="evidence" value="ECO:0007669"/>
    <property type="project" value="UniProtKB-EC"/>
</dbReference>
<dbReference type="GO" id="GO:0016052">
    <property type="term" value="P:carbohydrate catabolic process"/>
    <property type="evidence" value="ECO:0007669"/>
    <property type="project" value="UniProtKB-ARBA"/>
</dbReference>
<dbReference type="Gene3D" id="3.20.20.80">
    <property type="entry name" value="Glycosidases"/>
    <property type="match status" value="1"/>
</dbReference>
<dbReference type="FunFam" id="3.20.20.80:FF:000011">
    <property type="entry name" value="Cytosolic beta-glucosidase"/>
    <property type="match status" value="1"/>
</dbReference>
<name>A0A812W0C3_SYMPI</name>
<comment type="caution">
    <text evidence="6">The sequence shown here is derived from an EMBL/GenBank/DDBJ whole genome shotgun (WGS) entry which is preliminary data.</text>
</comment>
<evidence type="ECO:0000256" key="4">
    <source>
        <dbReference type="ARBA" id="ARBA00022801"/>
    </source>
</evidence>
<evidence type="ECO:0000256" key="3">
    <source>
        <dbReference type="ARBA" id="ARBA00012744"/>
    </source>
</evidence>
<evidence type="ECO:0000256" key="2">
    <source>
        <dbReference type="ARBA" id="ARBA00010838"/>
    </source>
</evidence>
<proteinExistence type="inferred from homology"/>
<evidence type="ECO:0000313" key="7">
    <source>
        <dbReference type="Proteomes" id="UP000649617"/>
    </source>
</evidence>
<dbReference type="Pfam" id="PF00232">
    <property type="entry name" value="Glyco_hydro_1"/>
    <property type="match status" value="2"/>
</dbReference>